<dbReference type="InterPro" id="IPR003697">
    <property type="entry name" value="Maf-like"/>
</dbReference>
<dbReference type="HAMAP" id="MF_00528">
    <property type="entry name" value="Maf"/>
    <property type="match status" value="1"/>
</dbReference>
<feature type="active site" description="Proton acceptor" evidence="3">
    <location>
        <position position="77"/>
    </location>
</feature>
<evidence type="ECO:0000256" key="2">
    <source>
        <dbReference type="ARBA" id="ARBA00022801"/>
    </source>
</evidence>
<dbReference type="SUPFAM" id="SSF52972">
    <property type="entry name" value="ITPase-like"/>
    <property type="match status" value="1"/>
</dbReference>
<name>A0A0D2JF34_9BACT</name>
<dbReference type="GO" id="GO:0005737">
    <property type="term" value="C:cytoplasm"/>
    <property type="evidence" value="ECO:0007669"/>
    <property type="project" value="UniProtKB-SubCell"/>
</dbReference>
<dbReference type="AlphaFoldDB" id="A0A0D2JF34"/>
<dbReference type="Proteomes" id="UP000032214">
    <property type="component" value="Unassembled WGS sequence"/>
</dbReference>
<comment type="caution">
    <text evidence="3">Lacks conserved residue(s) required for the propagation of feature annotation.</text>
</comment>
<dbReference type="InterPro" id="IPR029001">
    <property type="entry name" value="ITPase-like_fam"/>
</dbReference>
<dbReference type="PANTHER" id="PTHR43213:SF5">
    <property type="entry name" value="BIFUNCTIONAL DTTP_UTP PYROPHOSPHATASE_METHYLTRANSFERASE PROTEIN-RELATED"/>
    <property type="match status" value="1"/>
</dbReference>
<dbReference type="Gene3D" id="3.90.950.10">
    <property type="match status" value="1"/>
</dbReference>
<dbReference type="STRING" id="1306947.J120_01745"/>
<comment type="cofactor">
    <cofactor evidence="1 3">
        <name>a divalent metal cation</name>
        <dbReference type="ChEBI" id="CHEBI:60240"/>
    </cofactor>
</comment>
<evidence type="ECO:0000313" key="5">
    <source>
        <dbReference type="Proteomes" id="UP000032214"/>
    </source>
</evidence>
<dbReference type="EC" id="3.6.1.9" evidence="3"/>
<organism evidence="4 5">
    <name type="scientific">candidate division TM6 bacterium JCVI TM6SC1</name>
    <dbReference type="NCBI Taxonomy" id="1306947"/>
    <lineage>
        <taxon>Bacteria</taxon>
        <taxon>Candidatus Babelota</taxon>
        <taxon>Vermiphilus</taxon>
    </lineage>
</organism>
<gene>
    <name evidence="4" type="ORF">J120_01745</name>
</gene>
<keyword evidence="3" id="KW-0546">Nucleotide metabolism</keyword>
<dbReference type="GO" id="GO:0009117">
    <property type="term" value="P:nucleotide metabolic process"/>
    <property type="evidence" value="ECO:0007669"/>
    <property type="project" value="UniProtKB-KW"/>
</dbReference>
<evidence type="ECO:0000256" key="1">
    <source>
        <dbReference type="ARBA" id="ARBA00001968"/>
    </source>
</evidence>
<comment type="subcellular location">
    <subcellularLocation>
        <location evidence="3">Cytoplasm</location>
    </subcellularLocation>
</comment>
<dbReference type="PIRSF" id="PIRSF006305">
    <property type="entry name" value="Maf"/>
    <property type="match status" value="1"/>
</dbReference>
<dbReference type="Pfam" id="PF02545">
    <property type="entry name" value="Maf"/>
    <property type="match status" value="1"/>
</dbReference>
<protein>
    <recommendedName>
        <fullName evidence="3">Nucleoside triphosphate pyrophosphatase</fullName>
        <ecNumber evidence="3">3.6.1.9</ecNumber>
    </recommendedName>
    <alternativeName>
        <fullName evidence="3">Nucleotide pyrophosphatase</fullName>
        <shortName evidence="3">Nucleotide PPase</shortName>
    </alternativeName>
</protein>
<comment type="catalytic activity">
    <reaction evidence="3">
        <text>a ribonucleoside 5'-triphosphate + H2O = a ribonucleoside 5'-phosphate + diphosphate + H(+)</text>
        <dbReference type="Rhea" id="RHEA:23996"/>
        <dbReference type="ChEBI" id="CHEBI:15377"/>
        <dbReference type="ChEBI" id="CHEBI:15378"/>
        <dbReference type="ChEBI" id="CHEBI:33019"/>
        <dbReference type="ChEBI" id="CHEBI:58043"/>
        <dbReference type="ChEBI" id="CHEBI:61557"/>
        <dbReference type="EC" id="3.6.1.9"/>
    </reaction>
</comment>
<dbReference type="GO" id="GO:0047429">
    <property type="term" value="F:nucleoside triphosphate diphosphatase activity"/>
    <property type="evidence" value="ECO:0007669"/>
    <property type="project" value="UniProtKB-EC"/>
</dbReference>
<evidence type="ECO:0000313" key="4">
    <source>
        <dbReference type="EMBL" id="KIX85646.1"/>
    </source>
</evidence>
<keyword evidence="3" id="KW-0963">Cytoplasm</keyword>
<accession>A0A0D2JF34</accession>
<comment type="caution">
    <text evidence="4">The sequence shown here is derived from an EMBL/GenBank/DDBJ whole genome shotgun (WGS) entry which is preliminary data.</text>
</comment>
<keyword evidence="2 3" id="KW-0378">Hydrolase</keyword>
<keyword evidence="5" id="KW-1185">Reference proteome</keyword>
<evidence type="ECO:0000256" key="3">
    <source>
        <dbReference type="HAMAP-Rule" id="MF_00528"/>
    </source>
</evidence>
<dbReference type="EMBL" id="ARQD01000001">
    <property type="protein sequence ID" value="KIX85646.1"/>
    <property type="molecule type" value="Genomic_DNA"/>
</dbReference>
<comment type="function">
    <text evidence="3">Nucleoside triphosphate pyrophosphatase. May have a dual role in cell division arrest and in preventing the incorporation of modified nucleotides into cellular nucleic acids.</text>
</comment>
<proteinExistence type="inferred from homology"/>
<sequence length="206" mass="23098">MEYNYPLFLASSSYSRQLLLTQAKIPFQVAYQNADETICNHNQSLELVVQEIAIHKMNHVLLDTIKDYPTILVLTADTLSQDPHGTIEGKPQDYNHARQQLLTAATGVSKVATAFCLDKKSYKDGQWHTVDRIVHVVESSYRFAVPARWVDTYLANSIGLKAAGAIAVEEFGAPFLEHINGSYSGLVGLPLYELRSALEKMNFFEF</sequence>
<dbReference type="eggNOG" id="COG0424">
    <property type="taxonomic scope" value="Bacteria"/>
</dbReference>
<comment type="similarity">
    <text evidence="3">Belongs to the Maf family.</text>
</comment>
<dbReference type="PANTHER" id="PTHR43213">
    <property type="entry name" value="BIFUNCTIONAL DTTP/UTP PYROPHOSPHATASE/METHYLTRANSFERASE PROTEIN-RELATED"/>
    <property type="match status" value="1"/>
</dbReference>
<reference evidence="4 5" key="1">
    <citation type="journal article" date="2013" name="Proc. Natl. Acad. Sci. U.S.A.">
        <title>Candidate phylum TM6 genome recovered from a hospital sink biofilm provides genomic insights into this uncultivated phylum.</title>
        <authorList>
            <person name="McLean J.S."/>
            <person name="Lombardo M.J."/>
            <person name="Badger J.H."/>
            <person name="Edlund A."/>
            <person name="Novotny M."/>
            <person name="Yee-Greenbaum J."/>
            <person name="Vyahhi N."/>
            <person name="Hall A.P."/>
            <person name="Yang Y."/>
            <person name="Dupont C.L."/>
            <person name="Ziegler M.G."/>
            <person name="Chitsaz H."/>
            <person name="Allen A.E."/>
            <person name="Yooseph S."/>
            <person name="Tesler G."/>
            <person name="Pevzner P.A."/>
            <person name="Friedman R.M."/>
            <person name="Nealson K.H."/>
            <person name="Venter J.C."/>
            <person name="Lasken R.S."/>
        </authorList>
    </citation>
    <scope>NUCLEOTIDE SEQUENCE [LARGE SCALE GENOMIC DNA]</scope>
    <source>
        <strain evidence="4 5">TM6SC1</strain>
    </source>
</reference>
<comment type="catalytic activity">
    <reaction evidence="3">
        <text>a 2'-deoxyribonucleoside 5'-triphosphate + H2O = a 2'-deoxyribonucleoside 5'-phosphate + diphosphate + H(+)</text>
        <dbReference type="Rhea" id="RHEA:44644"/>
        <dbReference type="ChEBI" id="CHEBI:15377"/>
        <dbReference type="ChEBI" id="CHEBI:15378"/>
        <dbReference type="ChEBI" id="CHEBI:33019"/>
        <dbReference type="ChEBI" id="CHEBI:61560"/>
        <dbReference type="ChEBI" id="CHEBI:65317"/>
        <dbReference type="EC" id="3.6.1.9"/>
    </reaction>
</comment>